<evidence type="ECO:0000256" key="1">
    <source>
        <dbReference type="SAM" id="MobiDB-lite"/>
    </source>
</evidence>
<protein>
    <submittedName>
        <fullName evidence="2">(pine wood nematode) hypothetical protein</fullName>
    </submittedName>
</protein>
<evidence type="ECO:0000313" key="3">
    <source>
        <dbReference type="Proteomes" id="UP000659654"/>
    </source>
</evidence>
<accession>A0A7I8XQL9</accession>
<dbReference type="Proteomes" id="UP000659654">
    <property type="component" value="Unassembled WGS sequence"/>
</dbReference>
<keyword evidence="3" id="KW-1185">Reference proteome</keyword>
<name>A0A7I8XQL9_BURXY</name>
<feature type="region of interest" description="Disordered" evidence="1">
    <location>
        <begin position="310"/>
        <end position="331"/>
    </location>
</feature>
<dbReference type="OrthoDB" id="10428447at2759"/>
<reference evidence="2" key="1">
    <citation type="submission" date="2020-09" db="EMBL/GenBank/DDBJ databases">
        <authorList>
            <person name="Kikuchi T."/>
        </authorList>
    </citation>
    <scope>NUCLEOTIDE SEQUENCE</scope>
    <source>
        <strain evidence="2">Ka4C1</strain>
    </source>
</reference>
<comment type="caution">
    <text evidence="2">The sequence shown here is derived from an EMBL/GenBank/DDBJ whole genome shotgun (WGS) entry which is preliminary data.</text>
</comment>
<dbReference type="EMBL" id="CAJFCV020000001">
    <property type="protein sequence ID" value="CAG9087276.1"/>
    <property type="molecule type" value="Genomic_DNA"/>
</dbReference>
<sequence>MMHLIAKSRADPECNRHIQEGDFQHYVEVFSDPSPEAEIMDWLFFTEYGNPLNRGHIDGFEASRPKILPVYHRSRPYGVVRVTENKVVLIKKDLQKLVLHLRVPHADKAFVFKNFVFLSPTSYIDLTELAPKHEIVYTRRPSAADIGAYGLIKSYLSASPDPLLTTETTDAMGKECFTGNFYCVIDQTTGELKGSFNQIYYSGNEVSIFQWNEIYGGQYVIDHVTGHCFRINRKMRTFRGNEPLTSRNDSFPEILTKYPFVMSEDVFLTRRFMLIDEEIDQMEGEDEYPIVPETTAVVTTTEETTTTTVTTTREAMTSTATPHWHDHQVEDGYDTRQGDNWNYGEYNYDRPMEDKVISNTPKITVSTARLRVFHVKSSSCTHFPSIPVVFYPFLLLLTYQLQ</sequence>
<proteinExistence type="predicted"/>
<organism evidence="2 3">
    <name type="scientific">Bursaphelenchus xylophilus</name>
    <name type="common">Pinewood nematode worm</name>
    <name type="synonym">Aphelenchoides xylophilus</name>
    <dbReference type="NCBI Taxonomy" id="6326"/>
    <lineage>
        <taxon>Eukaryota</taxon>
        <taxon>Metazoa</taxon>
        <taxon>Ecdysozoa</taxon>
        <taxon>Nematoda</taxon>
        <taxon>Chromadorea</taxon>
        <taxon>Rhabditida</taxon>
        <taxon>Tylenchina</taxon>
        <taxon>Tylenchomorpha</taxon>
        <taxon>Aphelenchoidea</taxon>
        <taxon>Aphelenchoididae</taxon>
        <taxon>Bursaphelenchus</taxon>
    </lineage>
</organism>
<gene>
    <name evidence="2" type="ORF">BXYJ_LOCUS2168</name>
</gene>
<dbReference type="Proteomes" id="UP000582659">
    <property type="component" value="Unassembled WGS sequence"/>
</dbReference>
<evidence type="ECO:0000313" key="2">
    <source>
        <dbReference type="EMBL" id="CAD5210917.1"/>
    </source>
</evidence>
<feature type="compositionally biased region" description="Low complexity" evidence="1">
    <location>
        <begin position="310"/>
        <end position="321"/>
    </location>
</feature>
<dbReference type="AlphaFoldDB" id="A0A7I8XQL9"/>
<dbReference type="EMBL" id="CAJFDI010000001">
    <property type="protein sequence ID" value="CAD5210917.1"/>
    <property type="molecule type" value="Genomic_DNA"/>
</dbReference>